<evidence type="ECO:0000259" key="3">
    <source>
        <dbReference type="PROSITE" id="PS51733"/>
    </source>
</evidence>
<feature type="DNA-binding region" description="H-T-H motif" evidence="2">
    <location>
        <begin position="18"/>
        <end position="37"/>
    </location>
</feature>
<keyword evidence="1 2" id="KW-0436">Ligase</keyword>
<feature type="binding site" evidence="2">
    <location>
        <begin position="90"/>
        <end position="92"/>
    </location>
    <ligand>
        <name>biotin</name>
        <dbReference type="ChEBI" id="CHEBI:57586"/>
    </ligand>
</feature>
<feature type="binding site" evidence="2">
    <location>
        <begin position="119"/>
        <end position="121"/>
    </location>
    <ligand>
        <name>biotin</name>
        <dbReference type="ChEBI" id="CHEBI:57586"/>
    </ligand>
</feature>
<accession>A0ABU2HGU3</accession>
<feature type="binding site" evidence="2">
    <location>
        <position position="186"/>
    </location>
    <ligand>
        <name>biotin</name>
        <dbReference type="ChEBI" id="CHEBI:57586"/>
    </ligand>
</feature>
<dbReference type="InterPro" id="IPR036390">
    <property type="entry name" value="WH_DNA-bd_sf"/>
</dbReference>
<keyword evidence="2" id="KW-0804">Transcription</keyword>
<dbReference type="CDD" id="cd16442">
    <property type="entry name" value="BPL"/>
    <property type="match status" value="1"/>
</dbReference>
<keyword evidence="2" id="KW-0805">Transcription regulation</keyword>
<keyword evidence="2" id="KW-0067">ATP-binding</keyword>
<dbReference type="RefSeq" id="WP_310966194.1">
    <property type="nucleotide sequence ID" value="NZ_JAVMBO010000012.1"/>
</dbReference>
<keyword evidence="2" id="KW-0547">Nucleotide-binding</keyword>
<dbReference type="SUPFAM" id="SSF46785">
    <property type="entry name" value="Winged helix' DNA-binding domain"/>
    <property type="match status" value="1"/>
</dbReference>
<comment type="similarity">
    <text evidence="2">Belongs to the biotin--protein ligase family.</text>
</comment>
<dbReference type="InterPro" id="IPR030855">
    <property type="entry name" value="Bifunct_BirA"/>
</dbReference>
<feature type="domain" description="BPL/LPL catalytic" evidence="3">
    <location>
        <begin position="61"/>
        <end position="258"/>
    </location>
</feature>
<dbReference type="InterPro" id="IPR036388">
    <property type="entry name" value="WH-like_DNA-bd_sf"/>
</dbReference>
<protein>
    <recommendedName>
        <fullName evidence="2">Bifunctional ligase/repressor BirA</fullName>
    </recommendedName>
    <alternativeName>
        <fullName evidence="2">Biotin operon repressor</fullName>
    </alternativeName>
    <alternativeName>
        <fullName evidence="2">Biotin--[acetyl-CoA-carboxylase] ligase</fullName>
        <ecNumber evidence="2">6.3.4.15</ecNumber>
    </alternativeName>
    <alternativeName>
        <fullName evidence="2">Biotin--protein ligase</fullName>
    </alternativeName>
    <alternativeName>
        <fullName evidence="2">Biotin-[acetyl-CoA carboxylase] synthetase</fullName>
    </alternativeName>
</protein>
<dbReference type="PANTHER" id="PTHR12835">
    <property type="entry name" value="BIOTIN PROTEIN LIGASE"/>
    <property type="match status" value="1"/>
</dbReference>
<dbReference type="Pfam" id="PF03099">
    <property type="entry name" value="BPL_LplA_LipB"/>
    <property type="match status" value="1"/>
</dbReference>
<comment type="catalytic activity">
    <reaction evidence="2">
        <text>biotin + L-lysyl-[protein] + ATP = N(6)-biotinyl-L-lysyl-[protein] + AMP + diphosphate + H(+)</text>
        <dbReference type="Rhea" id="RHEA:11756"/>
        <dbReference type="Rhea" id="RHEA-COMP:9752"/>
        <dbReference type="Rhea" id="RHEA-COMP:10505"/>
        <dbReference type="ChEBI" id="CHEBI:15378"/>
        <dbReference type="ChEBI" id="CHEBI:29969"/>
        <dbReference type="ChEBI" id="CHEBI:30616"/>
        <dbReference type="ChEBI" id="CHEBI:33019"/>
        <dbReference type="ChEBI" id="CHEBI:57586"/>
        <dbReference type="ChEBI" id="CHEBI:83144"/>
        <dbReference type="ChEBI" id="CHEBI:456215"/>
        <dbReference type="EC" id="6.3.4.15"/>
    </reaction>
</comment>
<dbReference type="InterPro" id="IPR045864">
    <property type="entry name" value="aa-tRNA-synth_II/BPL/LPL"/>
</dbReference>
<dbReference type="HAMAP" id="MF_00978">
    <property type="entry name" value="Bifunct_BirA"/>
    <property type="match status" value="1"/>
</dbReference>
<gene>
    <name evidence="2" type="primary">birA</name>
    <name evidence="4" type="ORF">RKA07_09350</name>
</gene>
<evidence type="ECO:0000313" key="4">
    <source>
        <dbReference type="EMBL" id="MDS1310294.1"/>
    </source>
</evidence>
<reference evidence="4" key="1">
    <citation type="submission" date="2023-09" db="EMBL/GenBank/DDBJ databases">
        <title>Marinobacter sediminicola sp. nov. and Marinobacter maritimum sp. nov., isolated from marine sediment.</title>
        <authorList>
            <person name="An J."/>
        </authorList>
    </citation>
    <scope>NUCLEOTIDE SEQUENCE</scope>
    <source>
        <strain evidence="4">F60267</strain>
    </source>
</reference>
<keyword evidence="2" id="KW-0238">DNA-binding</keyword>
<keyword evidence="2" id="KW-0092">Biotin</keyword>
<dbReference type="PROSITE" id="PS51733">
    <property type="entry name" value="BPL_LPL_CATALYTIC"/>
    <property type="match status" value="1"/>
</dbReference>
<dbReference type="InterPro" id="IPR013196">
    <property type="entry name" value="HTH_11"/>
</dbReference>
<evidence type="ECO:0000313" key="5">
    <source>
        <dbReference type="Proteomes" id="UP001267407"/>
    </source>
</evidence>
<dbReference type="GO" id="GO:0004077">
    <property type="term" value="F:biotin--[biotin carboxyl-carrier protein] ligase activity"/>
    <property type="evidence" value="ECO:0007669"/>
    <property type="project" value="UniProtKB-EC"/>
</dbReference>
<dbReference type="Proteomes" id="UP001267407">
    <property type="component" value="Unassembled WGS sequence"/>
</dbReference>
<comment type="function">
    <text evidence="2">Acts both as a biotin--[acetyl-CoA-carboxylase] ligase and a biotin-operon repressor. In the presence of ATP, BirA activates biotin to form the BirA-biotinyl-5'-adenylate (BirA-bio-5'-AMP or holoBirA) complex. HoloBirA can either transfer the biotinyl moiety to the biotin carboxyl carrier protein (BCCP) subunit of acetyl-CoA carboxylase, or bind to the biotin operator site and inhibit transcription of the operon.</text>
</comment>
<comment type="caution">
    <text evidence="4">The sequence shown here is derived from an EMBL/GenBank/DDBJ whole genome shotgun (WGS) entry which is preliminary data.</text>
</comment>
<dbReference type="PANTHER" id="PTHR12835:SF5">
    <property type="entry name" value="BIOTIN--PROTEIN LIGASE"/>
    <property type="match status" value="1"/>
</dbReference>
<dbReference type="EMBL" id="JAVMBO010000012">
    <property type="protein sequence ID" value="MDS1310294.1"/>
    <property type="molecule type" value="Genomic_DNA"/>
</dbReference>
<dbReference type="SUPFAM" id="SSF55681">
    <property type="entry name" value="Class II aaRS and biotin synthetases"/>
    <property type="match status" value="1"/>
</dbReference>
<dbReference type="NCBIfam" id="TIGR00121">
    <property type="entry name" value="birA_ligase"/>
    <property type="match status" value="1"/>
</dbReference>
<keyword evidence="2" id="KW-0678">Repressor</keyword>
<dbReference type="InterPro" id="IPR004408">
    <property type="entry name" value="Biotin_CoA_COase_ligase"/>
</dbReference>
<evidence type="ECO:0000256" key="1">
    <source>
        <dbReference type="ARBA" id="ARBA00022598"/>
    </source>
</evidence>
<sequence length="323" mass="34461">MKLKALVALLSDGQVHSGESLAQELGVSRTAIWKQVKRLMDRGFEVASIRGRGYQLMSRVDLLDSAMILAHLDEELAARIDLRVCDEVDSTNAEVLRQVAEGCGSKLPISIADCQTAGRGRRGRSWQSPRGENLYLSMGLVFHGGFSVLDGLSLVFGVAVAEALEMLGVTGVGLKWPNDIFLPAGKLGGILVELQGELQEGVVRVVVGIGINVHMLKAGGVDQPWSSLASACPDTEWTRNRVAAAVIGAVADAADDFSNKGFGVFREPWQKRDIYNNRLIQAKDGELKGVGNGIDGSGNYLLVTSDGGVVPIRAGEISLRVAP</sequence>
<feature type="binding site" evidence="2">
    <location>
        <position position="115"/>
    </location>
    <ligand>
        <name>biotin</name>
        <dbReference type="ChEBI" id="CHEBI:57586"/>
    </ligand>
</feature>
<name>A0ABU2HGU3_9GAMM</name>
<dbReference type="EC" id="6.3.4.15" evidence="2"/>
<dbReference type="Gene3D" id="3.30.930.10">
    <property type="entry name" value="Bira Bifunctional Protein, Domain 2"/>
    <property type="match status" value="1"/>
</dbReference>
<dbReference type="InterPro" id="IPR004143">
    <property type="entry name" value="BPL_LPL_catalytic"/>
</dbReference>
<dbReference type="Gene3D" id="2.30.30.100">
    <property type="match status" value="1"/>
</dbReference>
<dbReference type="Pfam" id="PF08279">
    <property type="entry name" value="HTH_11"/>
    <property type="match status" value="1"/>
</dbReference>
<proteinExistence type="inferred from homology"/>
<organism evidence="4 5">
    <name type="scientific">Marinobacter xiaoshiensis</name>
    <dbReference type="NCBI Taxonomy" id="3073652"/>
    <lineage>
        <taxon>Bacteria</taxon>
        <taxon>Pseudomonadati</taxon>
        <taxon>Pseudomonadota</taxon>
        <taxon>Gammaproteobacteria</taxon>
        <taxon>Pseudomonadales</taxon>
        <taxon>Marinobacteraceae</taxon>
        <taxon>Marinobacter</taxon>
    </lineage>
</organism>
<evidence type="ECO:0000256" key="2">
    <source>
        <dbReference type="HAMAP-Rule" id="MF_00978"/>
    </source>
</evidence>
<dbReference type="Gene3D" id="1.10.10.10">
    <property type="entry name" value="Winged helix-like DNA-binding domain superfamily/Winged helix DNA-binding domain"/>
    <property type="match status" value="1"/>
</dbReference>
<keyword evidence="5" id="KW-1185">Reference proteome</keyword>